<comment type="subcellular location">
    <subcellularLocation>
        <location evidence="1">Membrane</location>
        <topology evidence="1">Single-pass membrane protein</topology>
    </subcellularLocation>
</comment>
<dbReference type="GO" id="GO:0006865">
    <property type="term" value="P:amino acid transport"/>
    <property type="evidence" value="ECO:0007669"/>
    <property type="project" value="UniProtKB-KW"/>
</dbReference>
<evidence type="ECO:0000256" key="2">
    <source>
        <dbReference type="ARBA" id="ARBA00009977"/>
    </source>
</evidence>
<feature type="region of interest" description="Disordered" evidence="8">
    <location>
        <begin position="77"/>
        <end position="100"/>
    </location>
</feature>
<accession>A0A843VJ85</accession>
<proteinExistence type="inferred from homology"/>
<evidence type="ECO:0000256" key="4">
    <source>
        <dbReference type="ARBA" id="ARBA00022692"/>
    </source>
</evidence>
<comment type="similarity">
    <text evidence="2">Belongs to the GLUTAMINE DUMPER 1 (TC 9.B.60) family.</text>
</comment>
<feature type="compositionally biased region" description="Polar residues" evidence="8">
    <location>
        <begin position="122"/>
        <end position="131"/>
    </location>
</feature>
<evidence type="ECO:0000256" key="5">
    <source>
        <dbReference type="ARBA" id="ARBA00022970"/>
    </source>
</evidence>
<gene>
    <name evidence="10" type="ORF">Taro_029190</name>
</gene>
<name>A0A843VJ85_COLES</name>
<protein>
    <recommendedName>
        <fullName evidence="12">GDU1</fullName>
    </recommendedName>
</protein>
<dbReference type="GO" id="GO:0016020">
    <property type="term" value="C:membrane"/>
    <property type="evidence" value="ECO:0007669"/>
    <property type="project" value="UniProtKB-SubCell"/>
</dbReference>
<feature type="compositionally biased region" description="Basic and acidic residues" evidence="8">
    <location>
        <begin position="139"/>
        <end position="184"/>
    </location>
</feature>
<evidence type="ECO:0000256" key="1">
    <source>
        <dbReference type="ARBA" id="ARBA00004167"/>
    </source>
</evidence>
<evidence type="ECO:0000313" key="11">
    <source>
        <dbReference type="Proteomes" id="UP000652761"/>
    </source>
</evidence>
<evidence type="ECO:0000256" key="9">
    <source>
        <dbReference type="SAM" id="Phobius"/>
    </source>
</evidence>
<dbReference type="GO" id="GO:0080143">
    <property type="term" value="P:regulation of amino acid export"/>
    <property type="evidence" value="ECO:0007669"/>
    <property type="project" value="InterPro"/>
</dbReference>
<keyword evidence="6 9" id="KW-1133">Transmembrane helix</keyword>
<keyword evidence="11" id="KW-1185">Reference proteome</keyword>
<keyword evidence="5" id="KW-0029">Amino-acid transport</keyword>
<keyword evidence="3" id="KW-0813">Transport</keyword>
<keyword evidence="4 9" id="KW-0812">Transmembrane</keyword>
<evidence type="ECO:0000256" key="3">
    <source>
        <dbReference type="ARBA" id="ARBA00022448"/>
    </source>
</evidence>
<evidence type="ECO:0008006" key="12">
    <source>
        <dbReference type="Google" id="ProtNLM"/>
    </source>
</evidence>
<keyword evidence="7 9" id="KW-0472">Membrane</keyword>
<dbReference type="Proteomes" id="UP000652761">
    <property type="component" value="Unassembled WGS sequence"/>
</dbReference>
<dbReference type="OrthoDB" id="1930784at2759"/>
<evidence type="ECO:0000313" key="10">
    <source>
        <dbReference type="EMBL" id="MQL96518.1"/>
    </source>
</evidence>
<reference evidence="10" key="1">
    <citation type="submission" date="2017-07" db="EMBL/GenBank/DDBJ databases">
        <title>Taro Niue Genome Assembly and Annotation.</title>
        <authorList>
            <person name="Atibalentja N."/>
            <person name="Keating K."/>
            <person name="Fields C.J."/>
        </authorList>
    </citation>
    <scope>NUCLEOTIDE SEQUENCE</scope>
    <source>
        <strain evidence="10">Niue_2</strain>
        <tissue evidence="10">Leaf</tissue>
    </source>
</reference>
<comment type="caution">
    <text evidence="10">The sequence shown here is derived from an EMBL/GenBank/DDBJ whole genome shotgun (WGS) entry which is preliminary data.</text>
</comment>
<feature type="transmembrane region" description="Helical" evidence="9">
    <location>
        <begin position="39"/>
        <end position="61"/>
    </location>
</feature>
<sequence length="202" mass="21344">MRTAMFSTGASAPAGMVAHQSQALPHERSPWHTPVPYLFGGLAAILGLIAFALLLLACSYWKLSGYLESGNGVRGDGDAGDLEGGEGKPGNAGGCKLPPLPPEQRIVVIMAGDDKPTFLATPMSSRASSFGDNAGKGGGEGESKAEGEKADAEAEPRNDTVSHEHREEDTHENPGEAETRRRQNQDQLQAVEETHQSLGRNQ</sequence>
<feature type="region of interest" description="Disordered" evidence="8">
    <location>
        <begin position="118"/>
        <end position="202"/>
    </location>
</feature>
<dbReference type="AlphaFoldDB" id="A0A843VJ85"/>
<evidence type="ECO:0000256" key="7">
    <source>
        <dbReference type="ARBA" id="ARBA00023136"/>
    </source>
</evidence>
<dbReference type="EMBL" id="NMUH01001924">
    <property type="protein sequence ID" value="MQL96518.1"/>
    <property type="molecule type" value="Genomic_DNA"/>
</dbReference>
<evidence type="ECO:0000256" key="6">
    <source>
        <dbReference type="ARBA" id="ARBA00022989"/>
    </source>
</evidence>
<dbReference type="PANTHER" id="PTHR33228:SF77">
    <property type="entry name" value="PROTEIN GLUTAMINE DUMPER 2"/>
    <property type="match status" value="1"/>
</dbReference>
<organism evidence="10 11">
    <name type="scientific">Colocasia esculenta</name>
    <name type="common">Wild taro</name>
    <name type="synonym">Arum esculentum</name>
    <dbReference type="NCBI Taxonomy" id="4460"/>
    <lineage>
        <taxon>Eukaryota</taxon>
        <taxon>Viridiplantae</taxon>
        <taxon>Streptophyta</taxon>
        <taxon>Embryophyta</taxon>
        <taxon>Tracheophyta</taxon>
        <taxon>Spermatophyta</taxon>
        <taxon>Magnoliopsida</taxon>
        <taxon>Liliopsida</taxon>
        <taxon>Araceae</taxon>
        <taxon>Aroideae</taxon>
        <taxon>Colocasieae</taxon>
        <taxon>Colocasia</taxon>
    </lineage>
</organism>
<dbReference type="InterPro" id="IPR040359">
    <property type="entry name" value="GDU"/>
</dbReference>
<dbReference type="PANTHER" id="PTHR33228">
    <property type="entry name" value="PROTEIN GLUTAMINE DUMPER 4-RELATED"/>
    <property type="match status" value="1"/>
</dbReference>
<evidence type="ECO:0000256" key="8">
    <source>
        <dbReference type="SAM" id="MobiDB-lite"/>
    </source>
</evidence>